<evidence type="ECO:0000256" key="1">
    <source>
        <dbReference type="SAM" id="Coils"/>
    </source>
</evidence>
<name>A0A2Z6P9L1_TRISU</name>
<accession>A0A2Z6P9L1</accession>
<dbReference type="AlphaFoldDB" id="A0A2Z6P9L1"/>
<evidence type="ECO:0000313" key="4">
    <source>
        <dbReference type="Proteomes" id="UP000242715"/>
    </source>
</evidence>
<proteinExistence type="predicted"/>
<dbReference type="EMBL" id="DF973762">
    <property type="protein sequence ID" value="GAU39437.1"/>
    <property type="molecule type" value="Genomic_DNA"/>
</dbReference>
<gene>
    <name evidence="3" type="ORF">TSUD_290030</name>
</gene>
<sequence>MSTLSAQQRAALVMKARAQKVEAAIVAASADAMAQLVAEEGGVKGTKRKNQEESSRVSLEIPKKKKVISVEKEEEEVDDEPLRFKRMPRSKGLMPPKFGEGGSNLVNQGKGKKSNLSASLLTNDFDSFSVINESFQKYARTSSLSDLDFEDLRQAAMDHHVQGTMLSYYLFTRQELDSIAARNKMESANTSLSALEKEYVAAKSKFEEDLAAAKAGQEEAVKVVVKAKDDEVVSLKGESEVFGGRACCGDQREIRGNPEGDTLTARVENLELEVVSKYDDGFKFAIDQIKVVFPDLDTIKLGELDSLNQIVDGKLGSLCSSCF</sequence>
<keyword evidence="4" id="KW-1185">Reference proteome</keyword>
<feature type="region of interest" description="Disordered" evidence="2">
    <location>
        <begin position="39"/>
        <end position="58"/>
    </location>
</feature>
<protein>
    <submittedName>
        <fullName evidence="3">Uncharacterized protein</fullName>
    </submittedName>
</protein>
<reference evidence="4" key="1">
    <citation type="journal article" date="2017" name="Front. Plant Sci.">
        <title>Climate Clever Clovers: New Paradigm to Reduce the Environmental Footprint of Ruminants by Breeding Low Methanogenic Forages Utilizing Haplotype Variation.</title>
        <authorList>
            <person name="Kaur P."/>
            <person name="Appels R."/>
            <person name="Bayer P.E."/>
            <person name="Keeble-Gagnere G."/>
            <person name="Wang J."/>
            <person name="Hirakawa H."/>
            <person name="Shirasawa K."/>
            <person name="Vercoe P."/>
            <person name="Stefanova K."/>
            <person name="Durmic Z."/>
            <person name="Nichols P."/>
            <person name="Revell C."/>
            <person name="Isobe S.N."/>
            <person name="Edwards D."/>
            <person name="Erskine W."/>
        </authorList>
    </citation>
    <scope>NUCLEOTIDE SEQUENCE [LARGE SCALE GENOMIC DNA]</scope>
    <source>
        <strain evidence="4">cv. Daliak</strain>
    </source>
</reference>
<dbReference type="Proteomes" id="UP000242715">
    <property type="component" value="Unassembled WGS sequence"/>
</dbReference>
<feature type="coiled-coil region" evidence="1">
    <location>
        <begin position="178"/>
        <end position="205"/>
    </location>
</feature>
<organism evidence="3 4">
    <name type="scientific">Trifolium subterraneum</name>
    <name type="common">Subterranean clover</name>
    <dbReference type="NCBI Taxonomy" id="3900"/>
    <lineage>
        <taxon>Eukaryota</taxon>
        <taxon>Viridiplantae</taxon>
        <taxon>Streptophyta</taxon>
        <taxon>Embryophyta</taxon>
        <taxon>Tracheophyta</taxon>
        <taxon>Spermatophyta</taxon>
        <taxon>Magnoliopsida</taxon>
        <taxon>eudicotyledons</taxon>
        <taxon>Gunneridae</taxon>
        <taxon>Pentapetalae</taxon>
        <taxon>rosids</taxon>
        <taxon>fabids</taxon>
        <taxon>Fabales</taxon>
        <taxon>Fabaceae</taxon>
        <taxon>Papilionoideae</taxon>
        <taxon>50 kb inversion clade</taxon>
        <taxon>NPAAA clade</taxon>
        <taxon>Hologalegina</taxon>
        <taxon>IRL clade</taxon>
        <taxon>Trifolieae</taxon>
        <taxon>Trifolium</taxon>
    </lineage>
</organism>
<evidence type="ECO:0000256" key="2">
    <source>
        <dbReference type="SAM" id="MobiDB-lite"/>
    </source>
</evidence>
<evidence type="ECO:0000313" key="3">
    <source>
        <dbReference type="EMBL" id="GAU39437.1"/>
    </source>
</evidence>
<keyword evidence="1" id="KW-0175">Coiled coil</keyword>